<sequence>MSAKAAGKLAASASMDISDHELDEEAMHEVERAMGISDHWIPPMKVKRRPKHKTTGGHRSKRHVSQILLHAVAGHLWLEDFRQHQLARKARLGALRAEDQRVAHISFEAVRASWWYPAEYRSTTTPWWIRCAVMPLVWPSALSSSSRPLYPAQPEAVFPTPYDPIVRKRTAESAFRFPQFEAPGDEVNERWARRNELRLGEEVVPFANYIEDVLCAYREIRYREEMQAAMSLSPAGESEQLMLSPPPRYLTPILARHLRPRCEGRTTMVSPDPPIYIQDIFSTRSPAPPPPYNACTDCETMVCDVLESPMASGVYQHVHVTGARAEALDEASYEDEVDTVEAFMAPVSASIRSLTSSRPTWSAPLTIGAYPPMASLLSPPALISATPIVSPRPVRATSQHVITQWDHALDLEDQPIFDVEAMFDQQEDQDEQEQEQREATAAVSSGLRAIGRWLGWRR</sequence>
<comment type="caution">
    <text evidence="1">The sequence shown here is derived from an EMBL/GenBank/DDBJ whole genome shotgun (WGS) entry which is preliminary data.</text>
</comment>
<dbReference type="Proteomes" id="UP000193986">
    <property type="component" value="Unassembled WGS sequence"/>
</dbReference>
<evidence type="ECO:0000313" key="2">
    <source>
        <dbReference type="Proteomes" id="UP000193986"/>
    </source>
</evidence>
<gene>
    <name evidence="1" type="ORF">BCR39DRAFT_35596</name>
</gene>
<dbReference type="InParanoid" id="A0A1Y2BMB7"/>
<name>A0A1Y2BMB7_9TREE</name>
<dbReference type="AlphaFoldDB" id="A0A1Y2BMB7"/>
<reference evidence="1 2" key="1">
    <citation type="submission" date="2016-07" db="EMBL/GenBank/DDBJ databases">
        <title>Pervasive Adenine N6-methylation of Active Genes in Fungi.</title>
        <authorList>
            <consortium name="DOE Joint Genome Institute"/>
            <person name="Mondo S.J."/>
            <person name="Dannebaum R.O."/>
            <person name="Kuo R.C."/>
            <person name="Labutti K."/>
            <person name="Haridas S."/>
            <person name="Kuo A."/>
            <person name="Salamov A."/>
            <person name="Ahrendt S.R."/>
            <person name="Lipzen A."/>
            <person name="Sullivan W."/>
            <person name="Andreopoulos W.B."/>
            <person name="Clum A."/>
            <person name="Lindquist E."/>
            <person name="Daum C."/>
            <person name="Ramamoorthy G.K."/>
            <person name="Gryganskyi A."/>
            <person name="Culley D."/>
            <person name="Magnuson J.K."/>
            <person name="James T.Y."/>
            <person name="O'Malley M.A."/>
            <person name="Stajich J.E."/>
            <person name="Spatafora J.W."/>
            <person name="Visel A."/>
            <person name="Grigoriev I.V."/>
        </authorList>
    </citation>
    <scope>NUCLEOTIDE SEQUENCE [LARGE SCALE GENOMIC DNA]</scope>
    <source>
        <strain evidence="1 2">68-887.2</strain>
    </source>
</reference>
<keyword evidence="2" id="KW-1185">Reference proteome</keyword>
<accession>A0A1Y2BMB7</accession>
<dbReference type="EMBL" id="MCFC01000001">
    <property type="protein sequence ID" value="ORY35830.1"/>
    <property type="molecule type" value="Genomic_DNA"/>
</dbReference>
<evidence type="ECO:0000313" key="1">
    <source>
        <dbReference type="EMBL" id="ORY35830.1"/>
    </source>
</evidence>
<protein>
    <submittedName>
        <fullName evidence="1">Uncharacterized protein</fullName>
    </submittedName>
</protein>
<organism evidence="1 2">
    <name type="scientific">Naematelia encephala</name>
    <dbReference type="NCBI Taxonomy" id="71784"/>
    <lineage>
        <taxon>Eukaryota</taxon>
        <taxon>Fungi</taxon>
        <taxon>Dikarya</taxon>
        <taxon>Basidiomycota</taxon>
        <taxon>Agaricomycotina</taxon>
        <taxon>Tremellomycetes</taxon>
        <taxon>Tremellales</taxon>
        <taxon>Naemateliaceae</taxon>
        <taxon>Naematelia</taxon>
    </lineage>
</organism>
<proteinExistence type="predicted"/>